<dbReference type="EMBL" id="CAMXCT010000563">
    <property type="protein sequence ID" value="CAI3980532.1"/>
    <property type="molecule type" value="Genomic_DNA"/>
</dbReference>
<evidence type="ECO:0000313" key="2">
    <source>
        <dbReference type="EMBL" id="CAI3980532.1"/>
    </source>
</evidence>
<evidence type="ECO:0000313" key="5">
    <source>
        <dbReference type="Proteomes" id="UP001152797"/>
    </source>
</evidence>
<accession>A0A9P1BWL7</accession>
<dbReference type="InterPro" id="IPR008979">
    <property type="entry name" value="Galactose-bd-like_sf"/>
</dbReference>
<organism evidence="2">
    <name type="scientific">Cladocopium goreaui</name>
    <dbReference type="NCBI Taxonomy" id="2562237"/>
    <lineage>
        <taxon>Eukaryota</taxon>
        <taxon>Sar</taxon>
        <taxon>Alveolata</taxon>
        <taxon>Dinophyceae</taxon>
        <taxon>Suessiales</taxon>
        <taxon>Symbiodiniaceae</taxon>
        <taxon>Cladocopium</taxon>
    </lineage>
</organism>
<evidence type="ECO:0000313" key="4">
    <source>
        <dbReference type="EMBL" id="CAL4767844.1"/>
    </source>
</evidence>
<feature type="region of interest" description="Disordered" evidence="1">
    <location>
        <begin position="270"/>
        <end position="327"/>
    </location>
</feature>
<evidence type="ECO:0000313" key="3">
    <source>
        <dbReference type="EMBL" id="CAL1133907.1"/>
    </source>
</evidence>
<feature type="compositionally biased region" description="Polar residues" evidence="1">
    <location>
        <begin position="310"/>
        <end position="327"/>
    </location>
</feature>
<dbReference type="Proteomes" id="UP001152797">
    <property type="component" value="Unassembled WGS sequence"/>
</dbReference>
<dbReference type="EMBL" id="CAMXCT020000563">
    <property type="protein sequence ID" value="CAL1133907.1"/>
    <property type="molecule type" value="Genomic_DNA"/>
</dbReference>
<dbReference type="EMBL" id="CAMXCT030000563">
    <property type="protein sequence ID" value="CAL4767844.1"/>
    <property type="molecule type" value="Genomic_DNA"/>
</dbReference>
<gene>
    <name evidence="2" type="ORF">C1SCF055_LOCUS8398</name>
</gene>
<dbReference type="SUPFAM" id="SSF49785">
    <property type="entry name" value="Galactose-binding domain-like"/>
    <property type="match status" value="1"/>
</dbReference>
<sequence length="962" mass="103426">MVESNTQPSCGKRAQLIPEIPEGLNDPLPYLARAMQLAHPFSDQSTLKEDHREVLAIGQARKSSGDGTPREPVRVEDKITLEEFIATAPKRRKDSLKRVKLMAESGSPELAQAIWGKTMKEVTGGTCGQPPEECGFLALGTPIGTPAYVQAASADRVRRQADFLRELPHLPDLQAAWLLLTYCAAPRAQHLLRTVPRTLSATAAAAHDEAVWETLARLLQEPASTALPLSSRTLAFLPARLGGLGLYSSDNACRLLQSSLPPSFLPLLPPGQRASTKQPRAGHISMPKAGLRDLPGTSFSLVPAPRRPSTKQSPASFGTAGNNPQRSSFIPHAREVMPPLAQAEQALLRSQSGPHAAAWLTAIPTDPGTTLSPEEMQVALRRRLRLPLPLASRHCGGERGYGCGAPSDPFGDHATACHRTGLLALSSAPKRGGRWSRDCFSLMRILLTARSRRTPSLVRRAMCSGWQRRWWALFACAVQRAVAMSATSTPATPPCPLAILSLADFAGPSIGEAPVRVGTEDMKNAYRQIPLPDGQVAISITARAAFGAGHSVPNFHRVAGWIQRTLVRAFRLLLDHFFDDFYYVVTEQEATIATLCLREGFKLLGFQLDSDKSQVPSAVAEVLGPHPTVPERGADRWVVGAVFIHLVVLSSIVPTWIPKETFTGQLELLACPVALATWPNILRSAAVIHFVDNDSVIPGFLPTSEVAVESYATHGQKLPNKQWEGLLVGEGAMHKMSSVQASLTWKLGSTLPASVSGPVGIGPGNVTVDCNPYDGTRYLTFGNGNGITSGECSASWDLHEIQLWDERGERITDLTASTATGHGGLRYIPDKAIDGDSASFFGGDHDIGMSCSCWGSHKKDGQSITLDMGSTKKVSKIMLLQGGAGNDWAVSKIRIHCSSGSSLQNYPLPLDISFGQTDIECNASGCVVTGMDPAYYHTCDSAISIASSLYLIWILLGPALLS</sequence>
<protein>
    <submittedName>
        <fullName evidence="4">132 kDa protein</fullName>
    </submittedName>
</protein>
<name>A0A9P1BWL7_9DINO</name>
<proteinExistence type="predicted"/>
<reference evidence="3" key="2">
    <citation type="submission" date="2024-04" db="EMBL/GenBank/DDBJ databases">
        <authorList>
            <person name="Chen Y."/>
            <person name="Shah S."/>
            <person name="Dougan E. K."/>
            <person name="Thang M."/>
            <person name="Chan C."/>
        </authorList>
    </citation>
    <scope>NUCLEOTIDE SEQUENCE [LARGE SCALE GENOMIC DNA]</scope>
</reference>
<dbReference type="AlphaFoldDB" id="A0A9P1BWL7"/>
<keyword evidence="5" id="KW-1185">Reference proteome</keyword>
<comment type="caution">
    <text evidence="2">The sequence shown here is derived from an EMBL/GenBank/DDBJ whole genome shotgun (WGS) entry which is preliminary data.</text>
</comment>
<dbReference type="Gene3D" id="2.60.120.260">
    <property type="entry name" value="Galactose-binding domain-like"/>
    <property type="match status" value="1"/>
</dbReference>
<evidence type="ECO:0000256" key="1">
    <source>
        <dbReference type="SAM" id="MobiDB-lite"/>
    </source>
</evidence>
<reference evidence="2" key="1">
    <citation type="submission" date="2022-10" db="EMBL/GenBank/DDBJ databases">
        <authorList>
            <person name="Chen Y."/>
            <person name="Dougan E. K."/>
            <person name="Chan C."/>
            <person name="Rhodes N."/>
            <person name="Thang M."/>
        </authorList>
    </citation>
    <scope>NUCLEOTIDE SEQUENCE</scope>
</reference>